<dbReference type="PATRIC" id="fig|1294273.3.peg.2796"/>
<feature type="transmembrane region" description="Helical" evidence="5">
    <location>
        <begin position="37"/>
        <end position="58"/>
    </location>
</feature>
<dbReference type="EMBL" id="CP004372">
    <property type="protein sequence ID" value="AHM05131.1"/>
    <property type="molecule type" value="Genomic_DNA"/>
</dbReference>
<dbReference type="eggNOG" id="COG2116">
    <property type="taxonomic scope" value="Bacteria"/>
</dbReference>
<gene>
    <name evidence="6" type="ORF">roselon_02833</name>
</gene>
<evidence type="ECO:0000256" key="2">
    <source>
        <dbReference type="ARBA" id="ARBA00022692"/>
    </source>
</evidence>
<protein>
    <submittedName>
        <fullName evidence="6">Putative transport</fullName>
    </submittedName>
</protein>
<comment type="subcellular location">
    <subcellularLocation>
        <location evidence="1">Membrane</location>
        <topology evidence="1">Multi-pass membrane protein</topology>
    </subcellularLocation>
</comment>
<evidence type="ECO:0000256" key="1">
    <source>
        <dbReference type="ARBA" id="ARBA00004141"/>
    </source>
</evidence>
<dbReference type="InterPro" id="IPR000292">
    <property type="entry name" value="For/NO2_transpt"/>
</dbReference>
<dbReference type="InterPro" id="IPR023271">
    <property type="entry name" value="Aquaporin-like"/>
</dbReference>
<keyword evidence="3 5" id="KW-1133">Transmembrane helix</keyword>
<evidence type="ECO:0000256" key="3">
    <source>
        <dbReference type="ARBA" id="ARBA00022989"/>
    </source>
</evidence>
<evidence type="ECO:0000256" key="5">
    <source>
        <dbReference type="SAM" id="Phobius"/>
    </source>
</evidence>
<accession>W8S853</accession>
<dbReference type="RefSeq" id="WP_025312827.1">
    <property type="nucleotide sequence ID" value="NZ_CP004372.1"/>
</dbReference>
<feature type="transmembrane region" description="Helical" evidence="5">
    <location>
        <begin position="191"/>
        <end position="214"/>
    </location>
</feature>
<dbReference type="AlphaFoldDB" id="W8S853"/>
<feature type="transmembrane region" description="Helical" evidence="5">
    <location>
        <begin position="234"/>
        <end position="255"/>
    </location>
</feature>
<feature type="transmembrane region" description="Helical" evidence="5">
    <location>
        <begin position="160"/>
        <end position="184"/>
    </location>
</feature>
<dbReference type="HOGENOM" id="CLU_061519_1_0_5"/>
<keyword evidence="2 5" id="KW-0812">Transmembrane</keyword>
<evidence type="ECO:0000256" key="4">
    <source>
        <dbReference type="ARBA" id="ARBA00023136"/>
    </source>
</evidence>
<dbReference type="Gene3D" id="1.20.1080.10">
    <property type="entry name" value="Glycerol uptake facilitator protein"/>
    <property type="match status" value="1"/>
</dbReference>
<proteinExistence type="predicted"/>
<organism evidence="6 7">
    <name type="scientific">Roseicyclus elongatus DSM 19469</name>
    <dbReference type="NCBI Taxonomy" id="1294273"/>
    <lineage>
        <taxon>Bacteria</taxon>
        <taxon>Pseudomonadati</taxon>
        <taxon>Pseudomonadota</taxon>
        <taxon>Alphaproteobacteria</taxon>
        <taxon>Rhodobacterales</taxon>
        <taxon>Roseobacteraceae</taxon>
        <taxon>Roseicyclus</taxon>
    </lineage>
</organism>
<feature type="transmembrane region" description="Helical" evidence="5">
    <location>
        <begin position="115"/>
        <end position="140"/>
    </location>
</feature>
<dbReference type="KEGG" id="red:roselon_02833"/>
<sequence>MQEEKAIQDAGRLSSKMIYEVVRRDGDEELNRPTASLLWSGTTAGLLISFSVLGEAIFRTYLPDAPSSYLVENLGYSLGFLLVIMGRMQLFTENTITTILPLVARREVSCLMRVLRLWALVLAANVVGAAAAAAFIVWSGTMSEPLLTSIFELSEHATGFAPGVAFLKAIPAGVLVAAIVWMLPAQQGNEVLLIVAITWLIAAGDFTHIIAGSVEMWVLIFAGDLGARAAVFDFFLPVLAGNVAGGTAVFAFLAWGQVKAEVEDPDGEGT</sequence>
<evidence type="ECO:0000313" key="6">
    <source>
        <dbReference type="EMBL" id="AHM05131.1"/>
    </source>
</evidence>
<reference evidence="6 7" key="1">
    <citation type="submission" date="2013-03" db="EMBL/GenBank/DDBJ databases">
        <authorList>
            <person name="Fiebig A."/>
            <person name="Goeker M."/>
            <person name="Klenk H.-P.P."/>
        </authorList>
    </citation>
    <scope>NUCLEOTIDE SEQUENCE [LARGE SCALE GENOMIC DNA]</scope>
    <source>
        <strain evidence="7">DSM 19469</strain>
    </source>
</reference>
<dbReference type="GO" id="GO:0005886">
    <property type="term" value="C:plasma membrane"/>
    <property type="evidence" value="ECO:0007669"/>
    <property type="project" value="TreeGrafter"/>
</dbReference>
<dbReference type="PANTHER" id="PTHR30520:SF2">
    <property type="entry name" value="INNER MEMBRANE PROTEIN YFDC"/>
    <property type="match status" value="1"/>
</dbReference>
<keyword evidence="4 5" id="KW-0472">Membrane</keyword>
<dbReference type="Proteomes" id="UP000019593">
    <property type="component" value="Chromosome"/>
</dbReference>
<feature type="transmembrane region" description="Helical" evidence="5">
    <location>
        <begin position="78"/>
        <end position="103"/>
    </location>
</feature>
<dbReference type="GO" id="GO:0015499">
    <property type="term" value="F:formate transmembrane transporter activity"/>
    <property type="evidence" value="ECO:0007669"/>
    <property type="project" value="TreeGrafter"/>
</dbReference>
<dbReference type="STRING" id="1294273.roselon_02833"/>
<name>W8S853_9RHOB</name>
<keyword evidence="7" id="KW-1185">Reference proteome</keyword>
<dbReference type="PANTHER" id="PTHR30520">
    <property type="entry name" value="FORMATE TRANSPORTER-RELATED"/>
    <property type="match status" value="1"/>
</dbReference>
<evidence type="ECO:0000313" key="7">
    <source>
        <dbReference type="Proteomes" id="UP000019593"/>
    </source>
</evidence>
<dbReference type="Pfam" id="PF01226">
    <property type="entry name" value="Form_Nir_trans"/>
    <property type="match status" value="1"/>
</dbReference>
<dbReference type="OrthoDB" id="261587at2"/>